<reference evidence="1" key="1">
    <citation type="submission" date="2018-05" db="EMBL/GenBank/DDBJ databases">
        <authorList>
            <person name="Lanie J.A."/>
            <person name="Ng W.-L."/>
            <person name="Kazmierczak K.M."/>
            <person name="Andrzejewski T.M."/>
            <person name="Davidsen T.M."/>
            <person name="Wayne K.J."/>
            <person name="Tettelin H."/>
            <person name="Glass J.I."/>
            <person name="Rusch D."/>
            <person name="Podicherti R."/>
            <person name="Tsui H.-C.T."/>
            <person name="Winkler M.E."/>
        </authorList>
    </citation>
    <scope>NUCLEOTIDE SEQUENCE</scope>
</reference>
<gene>
    <name evidence="1" type="ORF">METZ01_LOCUS26260</name>
</gene>
<organism evidence="1">
    <name type="scientific">marine metagenome</name>
    <dbReference type="NCBI Taxonomy" id="408172"/>
    <lineage>
        <taxon>unclassified sequences</taxon>
        <taxon>metagenomes</taxon>
        <taxon>ecological metagenomes</taxon>
    </lineage>
</organism>
<dbReference type="GO" id="GO:0004252">
    <property type="term" value="F:serine-type endopeptidase activity"/>
    <property type="evidence" value="ECO:0007669"/>
    <property type="project" value="InterPro"/>
</dbReference>
<dbReference type="PRINTS" id="PR00834">
    <property type="entry name" value="PROTEASES2C"/>
</dbReference>
<dbReference type="Pfam" id="PF13365">
    <property type="entry name" value="Trypsin_2"/>
    <property type="match status" value="1"/>
</dbReference>
<sequence>VVAVAVAVSAGIVITASVSGDDGIGVRPLTDTAVWTTVIPTIGTAEGLPTNRLLASVLQVRGLDCRTAQVGTGFVVADGLIATVAHVVAGITAPTVEVAGEEVTARVVGFDPVSDLALLRPLRTLDLPPALDLGTAVAGTLGTVLVHGGADGPVALPVAVRRLIRATGDDIYGRPADGRDALEITATIRTGHSGAPVVDGSGAVVGVLFSRLRGGGSVAYAVQAGELSRLLEETAHKATPTGPCL</sequence>
<proteinExistence type="predicted"/>
<dbReference type="AlphaFoldDB" id="A0A381Q232"/>
<dbReference type="InterPro" id="IPR009003">
    <property type="entry name" value="Peptidase_S1_PA"/>
</dbReference>
<name>A0A381Q232_9ZZZZ</name>
<accession>A0A381Q232</accession>
<dbReference type="InterPro" id="IPR043504">
    <property type="entry name" value="Peptidase_S1_PA_chymotrypsin"/>
</dbReference>
<dbReference type="EMBL" id="UINC01001178">
    <property type="protein sequence ID" value="SUZ73406.1"/>
    <property type="molecule type" value="Genomic_DNA"/>
</dbReference>
<dbReference type="PANTHER" id="PTHR43019:SF23">
    <property type="entry name" value="PROTEASE DO-LIKE 5, CHLOROPLASTIC"/>
    <property type="match status" value="1"/>
</dbReference>
<protein>
    <recommendedName>
        <fullName evidence="2">Serine protease</fullName>
    </recommendedName>
</protein>
<dbReference type="InterPro" id="IPR001940">
    <property type="entry name" value="Peptidase_S1C"/>
</dbReference>
<evidence type="ECO:0000313" key="1">
    <source>
        <dbReference type="EMBL" id="SUZ73406.1"/>
    </source>
</evidence>
<dbReference type="PANTHER" id="PTHR43019">
    <property type="entry name" value="SERINE ENDOPROTEASE DEGS"/>
    <property type="match status" value="1"/>
</dbReference>
<dbReference type="GO" id="GO:0006508">
    <property type="term" value="P:proteolysis"/>
    <property type="evidence" value="ECO:0007669"/>
    <property type="project" value="InterPro"/>
</dbReference>
<evidence type="ECO:0008006" key="2">
    <source>
        <dbReference type="Google" id="ProtNLM"/>
    </source>
</evidence>
<feature type="non-terminal residue" evidence="1">
    <location>
        <position position="1"/>
    </location>
</feature>
<dbReference type="SUPFAM" id="SSF50494">
    <property type="entry name" value="Trypsin-like serine proteases"/>
    <property type="match status" value="1"/>
</dbReference>
<dbReference type="Gene3D" id="2.40.10.10">
    <property type="entry name" value="Trypsin-like serine proteases"/>
    <property type="match status" value="2"/>
</dbReference>